<organism evidence="1 2">
    <name type="scientific">Actinomadura fulvescens</name>
    <dbReference type="NCBI Taxonomy" id="46160"/>
    <lineage>
        <taxon>Bacteria</taxon>
        <taxon>Bacillati</taxon>
        <taxon>Actinomycetota</taxon>
        <taxon>Actinomycetes</taxon>
        <taxon>Streptosporangiales</taxon>
        <taxon>Thermomonosporaceae</taxon>
        <taxon>Actinomadura</taxon>
    </lineage>
</organism>
<protein>
    <submittedName>
        <fullName evidence="1">Uncharacterized protein</fullName>
    </submittedName>
</protein>
<evidence type="ECO:0000313" key="1">
    <source>
        <dbReference type="EMBL" id="GAA2618604.1"/>
    </source>
</evidence>
<dbReference type="EMBL" id="BAAATD010000009">
    <property type="protein sequence ID" value="GAA2618604.1"/>
    <property type="molecule type" value="Genomic_DNA"/>
</dbReference>
<sequence length="61" mass="6647">MLRWRRAGSANAPDVEDASTEQLQAAAMQVAFEVTAAAFEQVLRENGMLPNTINAIQEANE</sequence>
<evidence type="ECO:0000313" key="2">
    <source>
        <dbReference type="Proteomes" id="UP001501509"/>
    </source>
</evidence>
<gene>
    <name evidence="1" type="ORF">GCM10010411_62600</name>
</gene>
<accession>A0ABN3Q6I6</accession>
<keyword evidence="2" id="KW-1185">Reference proteome</keyword>
<reference evidence="1 2" key="1">
    <citation type="journal article" date="2019" name="Int. J. Syst. Evol. Microbiol.">
        <title>The Global Catalogue of Microorganisms (GCM) 10K type strain sequencing project: providing services to taxonomists for standard genome sequencing and annotation.</title>
        <authorList>
            <consortium name="The Broad Institute Genomics Platform"/>
            <consortium name="The Broad Institute Genome Sequencing Center for Infectious Disease"/>
            <person name="Wu L."/>
            <person name="Ma J."/>
        </authorList>
    </citation>
    <scope>NUCLEOTIDE SEQUENCE [LARGE SCALE GENOMIC DNA]</scope>
    <source>
        <strain evidence="1 2">JCM 6833</strain>
    </source>
</reference>
<dbReference type="Proteomes" id="UP001501509">
    <property type="component" value="Unassembled WGS sequence"/>
</dbReference>
<comment type="caution">
    <text evidence="1">The sequence shown here is derived from an EMBL/GenBank/DDBJ whole genome shotgun (WGS) entry which is preliminary data.</text>
</comment>
<proteinExistence type="predicted"/>
<name>A0ABN3Q6I6_9ACTN</name>